<reference evidence="2" key="1">
    <citation type="submission" date="2022-07" db="EMBL/GenBank/DDBJ databases">
        <title>Genome Sequence of Leucocoprinus birnbaumii.</title>
        <authorList>
            <person name="Buettner E."/>
        </authorList>
    </citation>
    <scope>NUCLEOTIDE SEQUENCE</scope>
    <source>
        <strain evidence="2">VT141</strain>
    </source>
</reference>
<protein>
    <submittedName>
        <fullName evidence="2">Uncharacterized protein</fullName>
    </submittedName>
</protein>
<dbReference type="Proteomes" id="UP001213000">
    <property type="component" value="Unassembled WGS sequence"/>
</dbReference>
<keyword evidence="3" id="KW-1185">Reference proteome</keyword>
<evidence type="ECO:0000313" key="3">
    <source>
        <dbReference type="Proteomes" id="UP001213000"/>
    </source>
</evidence>
<dbReference type="AlphaFoldDB" id="A0AAD5YM72"/>
<proteinExistence type="predicted"/>
<dbReference type="GO" id="GO:0006729">
    <property type="term" value="P:tetrahydrobiopterin biosynthetic process"/>
    <property type="evidence" value="ECO:0007669"/>
    <property type="project" value="InterPro"/>
</dbReference>
<dbReference type="Gene3D" id="3.30.1360.20">
    <property type="entry name" value="Transcriptional coactivator/pterin dehydratase"/>
    <property type="match status" value="1"/>
</dbReference>
<dbReference type="InterPro" id="IPR036428">
    <property type="entry name" value="PCD_sf"/>
</dbReference>
<organism evidence="2 3">
    <name type="scientific">Leucocoprinus birnbaumii</name>
    <dbReference type="NCBI Taxonomy" id="56174"/>
    <lineage>
        <taxon>Eukaryota</taxon>
        <taxon>Fungi</taxon>
        <taxon>Dikarya</taxon>
        <taxon>Basidiomycota</taxon>
        <taxon>Agaricomycotina</taxon>
        <taxon>Agaricomycetes</taxon>
        <taxon>Agaricomycetidae</taxon>
        <taxon>Agaricales</taxon>
        <taxon>Agaricineae</taxon>
        <taxon>Agaricaceae</taxon>
        <taxon>Leucocoprinus</taxon>
    </lineage>
</organism>
<dbReference type="GO" id="GO:0008124">
    <property type="term" value="F:4-alpha-hydroxytetrahydrobiopterin dehydratase activity"/>
    <property type="evidence" value="ECO:0007669"/>
    <property type="project" value="InterPro"/>
</dbReference>
<name>A0AAD5YM72_9AGAR</name>
<gene>
    <name evidence="2" type="ORF">NP233_g10404</name>
</gene>
<dbReference type="EMBL" id="JANIEX010001055">
    <property type="protein sequence ID" value="KAJ3561101.1"/>
    <property type="molecule type" value="Genomic_DNA"/>
</dbReference>
<accession>A0AAD5YM72</accession>
<evidence type="ECO:0000256" key="1">
    <source>
        <dbReference type="SAM" id="MobiDB-lite"/>
    </source>
</evidence>
<evidence type="ECO:0000313" key="2">
    <source>
        <dbReference type="EMBL" id="KAJ3561101.1"/>
    </source>
</evidence>
<comment type="caution">
    <text evidence="2">The sequence shown here is derived from an EMBL/GenBank/DDBJ whole genome shotgun (WGS) entry which is preliminary data.</text>
</comment>
<sequence length="321" mass="36944">MFRVLRLSSIPARIRHVRPIPPLQRDLPSRLYTTNKTQSHDLTSSLEAPEISAPPPLPELPPPVKGWPTFWIHAKDADTYLYPLYSRGWGVRFLPRKYYKPHNDRYVAHLTTDFTLCNYNCASQFLSDITSICQEEKHHLSSFSLLNAAGQRPVLTVFIQTHTAMRPRWNEEDPSADPPLSRRVPGITRRDMRLALRIEKLYDAYQHSGKALDIRGRKIRQTWETPKWEYLISRFIRNTLNDPITSPEEENEKLYQVIAASSDKEAVDATHAEDLIRFRTAKYARSILPLLFVIYASSRIGGSTAPLDRVTVPTELLSPDE</sequence>
<feature type="region of interest" description="Disordered" evidence="1">
    <location>
        <begin position="38"/>
        <end position="60"/>
    </location>
</feature>
<dbReference type="SUPFAM" id="SSF55248">
    <property type="entry name" value="PCD-like"/>
    <property type="match status" value="1"/>
</dbReference>